<keyword evidence="2" id="KW-0732">Signal</keyword>
<evidence type="ECO:0000256" key="1">
    <source>
        <dbReference type="SAM" id="MobiDB-lite"/>
    </source>
</evidence>
<proteinExistence type="predicted"/>
<dbReference type="Proteomes" id="UP000184080">
    <property type="component" value="Unassembled WGS sequence"/>
</dbReference>
<dbReference type="PROSITE" id="PS51677">
    <property type="entry name" value="NODB"/>
    <property type="match status" value="1"/>
</dbReference>
<dbReference type="InterPro" id="IPR050248">
    <property type="entry name" value="Polysacc_deacetylase_ArnD"/>
</dbReference>
<dbReference type="PANTHER" id="PTHR10587:SF134">
    <property type="entry name" value="SECRETED PROTEIN"/>
    <property type="match status" value="1"/>
</dbReference>
<feature type="chain" id="PRO_5013178140" evidence="2">
    <location>
        <begin position="24"/>
        <end position="295"/>
    </location>
</feature>
<feature type="signal peptide" evidence="2">
    <location>
        <begin position="1"/>
        <end position="23"/>
    </location>
</feature>
<feature type="region of interest" description="Disordered" evidence="1">
    <location>
        <begin position="35"/>
        <end position="57"/>
    </location>
</feature>
<evidence type="ECO:0000313" key="5">
    <source>
        <dbReference type="Proteomes" id="UP000184080"/>
    </source>
</evidence>
<keyword evidence="5" id="KW-1185">Reference proteome</keyword>
<dbReference type="GO" id="GO:0016810">
    <property type="term" value="F:hydrolase activity, acting on carbon-nitrogen (but not peptide) bonds"/>
    <property type="evidence" value="ECO:0007669"/>
    <property type="project" value="InterPro"/>
</dbReference>
<evidence type="ECO:0000259" key="3">
    <source>
        <dbReference type="PROSITE" id="PS51677"/>
    </source>
</evidence>
<dbReference type="InterPro" id="IPR011330">
    <property type="entry name" value="Glyco_hydro/deAcase_b/a-brl"/>
</dbReference>
<evidence type="ECO:0000313" key="4">
    <source>
        <dbReference type="EMBL" id="SHJ36968.1"/>
    </source>
</evidence>
<dbReference type="PANTHER" id="PTHR10587">
    <property type="entry name" value="GLYCOSYL TRANSFERASE-RELATED"/>
    <property type="match status" value="1"/>
</dbReference>
<protein>
    <submittedName>
        <fullName evidence="4">Peptidoglycan/xylan/chitin deacetylase, PgdA/CDA1 family</fullName>
    </submittedName>
</protein>
<gene>
    <name evidence="4" type="ORF">SAMN05444401_2931</name>
</gene>
<dbReference type="SUPFAM" id="SSF88713">
    <property type="entry name" value="Glycoside hydrolase/deacetylase"/>
    <property type="match status" value="1"/>
</dbReference>
<dbReference type="Gene3D" id="3.20.20.370">
    <property type="entry name" value="Glycoside hydrolase/deacetylase"/>
    <property type="match status" value="1"/>
</dbReference>
<dbReference type="RefSeq" id="WP_242948965.1">
    <property type="nucleotide sequence ID" value="NZ_FQZO01000004.1"/>
</dbReference>
<dbReference type="Pfam" id="PF01522">
    <property type="entry name" value="Polysacc_deac_1"/>
    <property type="match status" value="1"/>
</dbReference>
<feature type="domain" description="NodB homology" evidence="3">
    <location>
        <begin position="95"/>
        <end position="288"/>
    </location>
</feature>
<dbReference type="PROSITE" id="PS51257">
    <property type="entry name" value="PROKAR_LIPOPROTEIN"/>
    <property type="match status" value="1"/>
</dbReference>
<organism evidence="4 5">
    <name type="scientific">Clostridium amylolyticum</name>
    <dbReference type="NCBI Taxonomy" id="1121298"/>
    <lineage>
        <taxon>Bacteria</taxon>
        <taxon>Bacillati</taxon>
        <taxon>Bacillota</taxon>
        <taxon>Clostridia</taxon>
        <taxon>Eubacteriales</taxon>
        <taxon>Clostridiaceae</taxon>
        <taxon>Clostridium</taxon>
    </lineage>
</organism>
<dbReference type="InterPro" id="IPR002509">
    <property type="entry name" value="NODB_dom"/>
</dbReference>
<accession>A0A1M6IRH1</accession>
<dbReference type="AlphaFoldDB" id="A0A1M6IRH1"/>
<dbReference type="GO" id="GO:0005975">
    <property type="term" value="P:carbohydrate metabolic process"/>
    <property type="evidence" value="ECO:0007669"/>
    <property type="project" value="InterPro"/>
</dbReference>
<sequence>MKSNNLLLIVLMILISTSSIACAESAVKDNNISITEKHSMKENNQNEQEDKKHPKGTNITLLSKEEILNKYKNLKPKEFGEHVNGIIDNLNTKEKVIALTLDACGGNHGSEYDKELIDYLVSNNMPATLFINSRWIDSNMQTFKELSSNPLFDIENHGTLHKPLSVDGKSAYKIKGTNSQEEALKEVLDNHEKIEKLTGRKPKFFRAGTANYDDISINMLKDLKIKVIGFNINGDAGATFSENMVYKSVTKSQNGSIIICHMNKPRGSTAEGLKKSLPKLISEGYRFVKLEEYIK</sequence>
<name>A0A1M6IRH1_9CLOT</name>
<dbReference type="STRING" id="1121298.SAMN05444401_2931"/>
<evidence type="ECO:0000256" key="2">
    <source>
        <dbReference type="SAM" id="SignalP"/>
    </source>
</evidence>
<dbReference type="EMBL" id="FQZO01000004">
    <property type="protein sequence ID" value="SHJ36968.1"/>
    <property type="molecule type" value="Genomic_DNA"/>
</dbReference>
<reference evidence="4 5" key="1">
    <citation type="submission" date="2016-11" db="EMBL/GenBank/DDBJ databases">
        <authorList>
            <person name="Jaros S."/>
            <person name="Januszkiewicz K."/>
            <person name="Wedrychowicz H."/>
        </authorList>
    </citation>
    <scope>NUCLEOTIDE SEQUENCE [LARGE SCALE GENOMIC DNA]</scope>
    <source>
        <strain evidence="4 5">DSM 21864</strain>
    </source>
</reference>
<dbReference type="CDD" id="cd10955">
    <property type="entry name" value="CE4_BH0857_like"/>
    <property type="match status" value="1"/>
</dbReference>